<dbReference type="OrthoDB" id="5562676at2759"/>
<evidence type="ECO:0000313" key="2">
    <source>
        <dbReference type="EMBL" id="QLQ79899.1"/>
    </source>
</evidence>
<dbReference type="PANTHER" id="PTHR28062">
    <property type="entry name" value="K+-H+ EXCHANGE-LIKE PROTEIN"/>
    <property type="match status" value="1"/>
</dbReference>
<gene>
    <name evidence="2" type="ORF">HG537_0C05470</name>
</gene>
<dbReference type="Pfam" id="PF10173">
    <property type="entry name" value="Mit_KHE1"/>
    <property type="match status" value="1"/>
</dbReference>
<dbReference type="Proteomes" id="UP000510647">
    <property type="component" value="Chromosome 3"/>
</dbReference>
<dbReference type="AlphaFoldDB" id="A0A7H9HRG5"/>
<dbReference type="EMBL" id="CP059269">
    <property type="protein sequence ID" value="QLQ79899.1"/>
    <property type="molecule type" value="Genomic_DNA"/>
</dbReference>
<dbReference type="GO" id="GO:0005743">
    <property type="term" value="C:mitochondrial inner membrane"/>
    <property type="evidence" value="ECO:0007669"/>
    <property type="project" value="TreeGrafter"/>
</dbReference>
<organism evidence="2 3">
    <name type="scientific">Torulaspora globosa</name>
    <dbReference type="NCBI Taxonomy" id="48254"/>
    <lineage>
        <taxon>Eukaryota</taxon>
        <taxon>Fungi</taxon>
        <taxon>Dikarya</taxon>
        <taxon>Ascomycota</taxon>
        <taxon>Saccharomycotina</taxon>
        <taxon>Saccharomycetes</taxon>
        <taxon>Saccharomycetales</taxon>
        <taxon>Saccharomycetaceae</taxon>
        <taxon>Torulaspora</taxon>
    </lineage>
</organism>
<keyword evidence="1" id="KW-0472">Membrane</keyword>
<accession>A0A7H9HRG5</accession>
<dbReference type="GO" id="GO:0006813">
    <property type="term" value="P:potassium ion transport"/>
    <property type="evidence" value="ECO:0007669"/>
    <property type="project" value="TreeGrafter"/>
</dbReference>
<name>A0A7H9HRG5_9SACH</name>
<protein>
    <submittedName>
        <fullName evidence="2">Uncharacterized protein</fullName>
    </submittedName>
</protein>
<sequence>MMMSTARIGFVRRYSGGFARDAVFEQYLRDPVKMIVIPVTTERVFIYHKHTKDFLNEHSWLIRLETWLTGKAGNVWSKLNASPKSYNKKIVSGVNRLLMNIPWTENSLKTIPGDNYLLKRVSKKDGPCGEEAETKLTLKEYLSSKVPLRTKPVNVYYPGKIITESAVIAELRTLCEQGLQYHRKQALLCLLGIPLTIPIILIPIIPNVPGFYLTYRAYCNLKAYLGAKHLKRIMDTHTPELKFQDFDAYDKIWSGETNYATQKEKLLLNDENLPKILELLEIPEIKFDLHKVVQQETARLHDERQ</sequence>
<evidence type="ECO:0000256" key="1">
    <source>
        <dbReference type="SAM" id="Phobius"/>
    </source>
</evidence>
<dbReference type="PANTHER" id="PTHR28062:SF1">
    <property type="entry name" value="TRANSMEMBRANE PROTEIN"/>
    <property type="match status" value="1"/>
</dbReference>
<keyword evidence="1" id="KW-0812">Transmembrane</keyword>
<dbReference type="InterPro" id="IPR018786">
    <property type="entry name" value="Mit_KHE1"/>
</dbReference>
<proteinExistence type="predicted"/>
<keyword evidence="1" id="KW-1133">Transmembrane helix</keyword>
<evidence type="ECO:0000313" key="3">
    <source>
        <dbReference type="Proteomes" id="UP000510647"/>
    </source>
</evidence>
<reference evidence="2 3" key="1">
    <citation type="submission" date="2020-06" db="EMBL/GenBank/DDBJ databases">
        <title>The yeast mating-type switching endonuclease HO is a domesticated member of an unorthodox homing genetic element family.</title>
        <authorList>
            <person name="Coughlan A.Y."/>
            <person name="Lombardi L."/>
            <person name="Braun-Galleani S."/>
            <person name="Martos A.R."/>
            <person name="Galeote V."/>
            <person name="Bigey F."/>
            <person name="Dequin S."/>
            <person name="Byrne K.P."/>
            <person name="Wolfe K.H."/>
        </authorList>
    </citation>
    <scope>NUCLEOTIDE SEQUENCE [LARGE SCALE GENOMIC DNA]</scope>
    <source>
        <strain evidence="2 3">CBS2947</strain>
    </source>
</reference>
<feature type="transmembrane region" description="Helical" evidence="1">
    <location>
        <begin position="186"/>
        <end position="205"/>
    </location>
</feature>
<keyword evidence="3" id="KW-1185">Reference proteome</keyword>
<dbReference type="GO" id="GO:1902600">
    <property type="term" value="P:proton transmembrane transport"/>
    <property type="evidence" value="ECO:0007669"/>
    <property type="project" value="TreeGrafter"/>
</dbReference>